<dbReference type="AlphaFoldDB" id="A0A8R1XTG4"/>
<keyword evidence="1" id="KW-1133">Transmembrane helix</keyword>
<evidence type="ECO:0000313" key="2">
    <source>
        <dbReference type="EnsemblMetazoa" id="OVOC2383.1"/>
    </source>
</evidence>
<keyword evidence="3" id="KW-1185">Reference proteome</keyword>
<proteinExistence type="predicted"/>
<dbReference type="Proteomes" id="UP000024404">
    <property type="component" value="Unassembled WGS sequence"/>
</dbReference>
<evidence type="ECO:0000313" key="3">
    <source>
        <dbReference type="Proteomes" id="UP000024404"/>
    </source>
</evidence>
<accession>A0A8R1XTG4</accession>
<keyword evidence="1" id="KW-0812">Transmembrane</keyword>
<protein>
    <submittedName>
        <fullName evidence="2">Uncharacterized protein</fullName>
    </submittedName>
</protein>
<evidence type="ECO:0000256" key="1">
    <source>
        <dbReference type="SAM" id="Phobius"/>
    </source>
</evidence>
<dbReference type="EnsemblMetazoa" id="OVOC2383.1">
    <property type="protein sequence ID" value="OVOC2383.1"/>
    <property type="gene ID" value="WBGene00239192"/>
</dbReference>
<name>A0A8R1XTG4_ONCVO</name>
<reference evidence="2" key="2">
    <citation type="submission" date="2022-06" db="UniProtKB">
        <authorList>
            <consortium name="EnsemblMetazoa"/>
        </authorList>
    </citation>
    <scope>IDENTIFICATION</scope>
</reference>
<feature type="transmembrane region" description="Helical" evidence="1">
    <location>
        <begin position="30"/>
        <end position="53"/>
    </location>
</feature>
<dbReference type="EMBL" id="CMVM020000073">
    <property type="status" value="NOT_ANNOTATED_CDS"/>
    <property type="molecule type" value="Genomic_DNA"/>
</dbReference>
<reference evidence="3" key="1">
    <citation type="submission" date="2013-10" db="EMBL/GenBank/DDBJ databases">
        <title>Genome sequencing of Onchocerca volvulus.</title>
        <authorList>
            <person name="Cotton J."/>
            <person name="Tsai J."/>
            <person name="Stanley E."/>
            <person name="Tracey A."/>
            <person name="Holroyd N."/>
            <person name="Lustigman S."/>
            <person name="Berriman M."/>
        </authorList>
    </citation>
    <scope>NUCLEOTIDE SEQUENCE</scope>
</reference>
<keyword evidence="1" id="KW-0472">Membrane</keyword>
<dbReference type="OMA" id="ENCADII"/>
<organism evidence="2 3">
    <name type="scientific">Onchocerca volvulus</name>
    <dbReference type="NCBI Taxonomy" id="6282"/>
    <lineage>
        <taxon>Eukaryota</taxon>
        <taxon>Metazoa</taxon>
        <taxon>Ecdysozoa</taxon>
        <taxon>Nematoda</taxon>
        <taxon>Chromadorea</taxon>
        <taxon>Rhabditida</taxon>
        <taxon>Spirurina</taxon>
        <taxon>Spiruromorpha</taxon>
        <taxon>Filarioidea</taxon>
        <taxon>Onchocercidae</taxon>
        <taxon>Onchocerca</taxon>
    </lineage>
</organism>
<sequence>MAVSKSKSLSSRRSRQEIFLRYILRRKQCFILLLLEILVFFIFLLILILFFWLAQNEMRQMEIVRIENSWKTNEQYKLTFYKCEYEPLWERPEQLNYDLCASHYGDGAKIWSLQKTLTNASICLHKIHMIPCHSQLVDGPDKEIYDNERLPPVSCGGLFGTPMPYEYITSESDIRAPQIPNELLAKIYINKTILSSALHIKCPRCVVSSTWYASPMELHCRRQLKTLRHGWPYIAKYCDLEEETELNLKKSIYC</sequence>